<dbReference type="InterPro" id="IPR027843">
    <property type="entry name" value="DUF4440"/>
</dbReference>
<organism evidence="3 4">
    <name type="scientific">Sphingoaurantiacus capsulatus</name>
    <dbReference type="NCBI Taxonomy" id="1771310"/>
    <lineage>
        <taxon>Bacteria</taxon>
        <taxon>Pseudomonadati</taxon>
        <taxon>Pseudomonadota</taxon>
        <taxon>Alphaproteobacteria</taxon>
        <taxon>Sphingomonadales</taxon>
        <taxon>Sphingosinicellaceae</taxon>
        <taxon>Sphingoaurantiacus</taxon>
    </lineage>
</organism>
<feature type="domain" description="DUF4440" evidence="2">
    <location>
        <begin position="36"/>
        <end position="151"/>
    </location>
</feature>
<evidence type="ECO:0000313" key="4">
    <source>
        <dbReference type="Proteomes" id="UP001595615"/>
    </source>
</evidence>
<dbReference type="InterPro" id="IPR032710">
    <property type="entry name" value="NTF2-like_dom_sf"/>
</dbReference>
<dbReference type="EMBL" id="JBHRXV010000011">
    <property type="protein sequence ID" value="MFC3713991.1"/>
    <property type="molecule type" value="Genomic_DNA"/>
</dbReference>
<evidence type="ECO:0000313" key="3">
    <source>
        <dbReference type="EMBL" id="MFC3713991.1"/>
    </source>
</evidence>
<protein>
    <submittedName>
        <fullName evidence="3">YybH family protein</fullName>
    </submittedName>
</protein>
<proteinExistence type="predicted"/>
<reference evidence="4" key="1">
    <citation type="journal article" date="2019" name="Int. J. Syst. Evol. Microbiol.">
        <title>The Global Catalogue of Microorganisms (GCM) 10K type strain sequencing project: providing services to taxonomists for standard genome sequencing and annotation.</title>
        <authorList>
            <consortium name="The Broad Institute Genomics Platform"/>
            <consortium name="The Broad Institute Genome Sequencing Center for Infectious Disease"/>
            <person name="Wu L."/>
            <person name="Ma J."/>
        </authorList>
    </citation>
    <scope>NUCLEOTIDE SEQUENCE [LARGE SCALE GENOMIC DNA]</scope>
    <source>
        <strain evidence="4">KCTC 42644</strain>
    </source>
</reference>
<keyword evidence="4" id="KW-1185">Reference proteome</keyword>
<evidence type="ECO:0000259" key="2">
    <source>
        <dbReference type="Pfam" id="PF14534"/>
    </source>
</evidence>
<dbReference type="SUPFAM" id="SSF54427">
    <property type="entry name" value="NTF2-like"/>
    <property type="match status" value="1"/>
</dbReference>
<gene>
    <name evidence="3" type="ORF">ACFOMD_15575</name>
</gene>
<feature type="signal peptide" evidence="1">
    <location>
        <begin position="1"/>
        <end position="23"/>
    </location>
</feature>
<dbReference type="Gene3D" id="3.10.450.50">
    <property type="match status" value="1"/>
</dbReference>
<feature type="chain" id="PRO_5045730735" evidence="1">
    <location>
        <begin position="24"/>
        <end position="177"/>
    </location>
</feature>
<accession>A0ABV7XDI2</accession>
<sequence>MTSHLTRLAAAAMLAALPGVAHADTHAATANEGVNAIYERMATALSTGDAAMSRLTYADDAVFLPSQPVGIDQGAAVHDKMRMGVERMTADGATFKIAYRIVSRQIAGNLAIDAGYYRTDMTRPTGEPRSLTRYNKMLVVSAKQKDGSWKITHDASVASSQAAYEAAVAQPGLKFDR</sequence>
<dbReference type="RefSeq" id="WP_380863010.1">
    <property type="nucleotide sequence ID" value="NZ_JBHRXV010000011.1"/>
</dbReference>
<name>A0ABV7XDI2_9SPHN</name>
<dbReference type="Proteomes" id="UP001595615">
    <property type="component" value="Unassembled WGS sequence"/>
</dbReference>
<evidence type="ECO:0000256" key="1">
    <source>
        <dbReference type="SAM" id="SignalP"/>
    </source>
</evidence>
<comment type="caution">
    <text evidence="3">The sequence shown here is derived from an EMBL/GenBank/DDBJ whole genome shotgun (WGS) entry which is preliminary data.</text>
</comment>
<keyword evidence="1" id="KW-0732">Signal</keyword>
<dbReference type="Pfam" id="PF14534">
    <property type="entry name" value="DUF4440"/>
    <property type="match status" value="1"/>
</dbReference>